<protein>
    <recommendedName>
        <fullName evidence="7">Pentatricopeptide repeat-containing protein</fullName>
    </recommendedName>
</protein>
<evidence type="ECO:0000256" key="3">
    <source>
        <dbReference type="PROSITE-ProRule" id="PRU00708"/>
    </source>
</evidence>
<dbReference type="EnsemblPlants" id="HORVU.MOREX.r3.6HG0629870.1">
    <property type="protein sequence ID" value="HORVU.MOREX.r3.6HG0629870.1.CDS1"/>
    <property type="gene ID" value="HORVU.MOREX.r3.6HG0629870"/>
</dbReference>
<dbReference type="NCBIfam" id="TIGR00756">
    <property type="entry name" value="PPR"/>
    <property type="match status" value="5"/>
</dbReference>
<feature type="repeat" description="PPR" evidence="3">
    <location>
        <begin position="341"/>
        <end position="375"/>
    </location>
</feature>
<feature type="compositionally biased region" description="Polar residues" evidence="4">
    <location>
        <begin position="1"/>
        <end position="23"/>
    </location>
</feature>
<reference evidence="6" key="1">
    <citation type="journal article" date="2012" name="Nature">
        <title>A physical, genetic and functional sequence assembly of the barley genome.</title>
        <authorList>
            <consortium name="The International Barley Genome Sequencing Consortium"/>
            <person name="Mayer K.F."/>
            <person name="Waugh R."/>
            <person name="Brown J.W."/>
            <person name="Schulman A."/>
            <person name="Langridge P."/>
            <person name="Platzer M."/>
            <person name="Fincher G.B."/>
            <person name="Muehlbauer G.J."/>
            <person name="Sato K."/>
            <person name="Close T.J."/>
            <person name="Wise R.P."/>
            <person name="Stein N."/>
        </authorList>
    </citation>
    <scope>NUCLEOTIDE SEQUENCE [LARGE SCALE GENOMIC DNA]</scope>
    <source>
        <strain evidence="6">cv. Morex</strain>
    </source>
</reference>
<dbReference type="Gramene" id="HORVU.MOREX.r2.6HG0522920.1">
    <property type="protein sequence ID" value="HORVU.MOREX.r2.6HG0522920.1.CDS.1"/>
    <property type="gene ID" value="HORVU.MOREX.r2.6HG0522920"/>
</dbReference>
<dbReference type="Proteomes" id="UP000011116">
    <property type="component" value="Chromosome 6H"/>
</dbReference>
<keyword evidence="1" id="KW-0677">Repeat</keyword>
<evidence type="ECO:0000313" key="5">
    <source>
        <dbReference type="EnsemblPlants" id="HORVU.MOREX.r3.6HG0629870.1.CDS1"/>
    </source>
</evidence>
<evidence type="ECO:0000256" key="1">
    <source>
        <dbReference type="ARBA" id="ARBA00022737"/>
    </source>
</evidence>
<dbReference type="Pfam" id="PF01535">
    <property type="entry name" value="PPR"/>
    <property type="match status" value="2"/>
</dbReference>
<dbReference type="Gene3D" id="1.25.40.10">
    <property type="entry name" value="Tetratricopeptide repeat domain"/>
    <property type="match status" value="3"/>
</dbReference>
<dbReference type="InterPro" id="IPR002885">
    <property type="entry name" value="PPR_rpt"/>
</dbReference>
<feature type="repeat" description="PPR" evidence="3">
    <location>
        <begin position="445"/>
        <end position="479"/>
    </location>
</feature>
<evidence type="ECO:0008006" key="7">
    <source>
        <dbReference type="Google" id="ProtNLM"/>
    </source>
</evidence>
<dbReference type="FunFam" id="1.25.40.10:FF:001035">
    <property type="entry name" value="Selenium-binding protein-like"/>
    <property type="match status" value="1"/>
</dbReference>
<dbReference type="PROSITE" id="PS51375">
    <property type="entry name" value="PPR"/>
    <property type="match status" value="4"/>
</dbReference>
<evidence type="ECO:0000256" key="4">
    <source>
        <dbReference type="SAM" id="MobiDB-lite"/>
    </source>
</evidence>
<sequence length="621" mass="68168">MGSRQCTMTSKPTSTCPIQTKRQMSGGASPPASSTPTATRPRLSRFRRAGTAVAAAAPGGFLHLSLLATLRRRPSLQAHAQLLLLGLPLPAHAASRLLRPHLRSGNHLASLRLFLRILRDRGRPSKASQETETEAVPNSHSLSAALAACSHHASPSPGLSAHAFLVKSGYASDLFAANSLLHFYASFRLPSLARRLFDEMPATDTVSFNTLIGSYVQSFCIDDAFGVLRVMLERGFRPDGWTITALSGACTGLKDLRVAKALHGVAMRALRPAAFQSQEVVIVLVDMYAKCRGLVLARKVFDLAGEKARGVRLWTTMVSGYARSRELEMARTLFNEMPEKDLVAWTALIGGFVQSGRSKEALMLFDEMEKAGFEADGITVAKVLSACVQYRAFDVAKRLHHRVRHNELISTDAGLATALVDMYAKHGLIQTAMDVFSGVDDKLKTVELFNVMIDGLAHHNSGEKAITLFDKMRSLGLHPDKITFTAVLCACSRGGLVTQGFDIFNSMVGKYGVEQDIKHYACMADLLARDGRLDDAYHFIQNMPFKANSVVWASLLRQCEIRGNMRIGKLAEEQLLQFDPSYKPESESLVLSDIFSDGRKQKRAARVRKVIHLKPKHGHTK</sequence>
<keyword evidence="6" id="KW-1185">Reference proteome</keyword>
<dbReference type="GO" id="GO:0009451">
    <property type="term" value="P:RNA modification"/>
    <property type="evidence" value="ECO:0007669"/>
    <property type="project" value="InterPro"/>
</dbReference>
<feature type="compositionally biased region" description="Low complexity" evidence="4">
    <location>
        <begin position="28"/>
        <end position="39"/>
    </location>
</feature>
<dbReference type="Pfam" id="PF13041">
    <property type="entry name" value="PPR_2"/>
    <property type="match status" value="3"/>
</dbReference>
<dbReference type="FunFam" id="1.25.40.10:FF:000090">
    <property type="entry name" value="Pentatricopeptide repeat-containing protein, chloroplastic"/>
    <property type="match status" value="1"/>
</dbReference>
<dbReference type="Gramene" id="HORVU.MOREX.r3.6HG0629870.1">
    <property type="protein sequence ID" value="HORVU.MOREX.r3.6HG0629870.1.CDS1"/>
    <property type="gene ID" value="HORVU.MOREX.r3.6HG0629870"/>
</dbReference>
<evidence type="ECO:0000313" key="6">
    <source>
        <dbReference type="Proteomes" id="UP000011116"/>
    </source>
</evidence>
<dbReference type="PANTHER" id="PTHR47926:SF411">
    <property type="entry name" value="PENTATRICOPEPTIDE REPEAT-CONTAINING PROTEIN"/>
    <property type="match status" value="1"/>
</dbReference>
<feature type="repeat" description="PPR" evidence="3">
    <location>
        <begin position="204"/>
        <end position="238"/>
    </location>
</feature>
<dbReference type="AlphaFoldDB" id="A0A8I6XZ80"/>
<accession>A0A8I6XZ80</accession>
<reference evidence="5" key="2">
    <citation type="submission" date="2020-10" db="EMBL/GenBank/DDBJ databases">
        <authorList>
            <person name="Scholz U."/>
            <person name="Mascher M."/>
            <person name="Fiebig A."/>
        </authorList>
    </citation>
    <scope>NUCLEOTIDE SEQUENCE [LARGE SCALE GENOMIC DNA]</scope>
    <source>
        <strain evidence="5">cv. Morex</strain>
    </source>
</reference>
<proteinExistence type="predicted"/>
<organism evidence="5 6">
    <name type="scientific">Hordeum vulgare subsp. vulgare</name>
    <name type="common">Domesticated barley</name>
    <dbReference type="NCBI Taxonomy" id="112509"/>
    <lineage>
        <taxon>Eukaryota</taxon>
        <taxon>Viridiplantae</taxon>
        <taxon>Streptophyta</taxon>
        <taxon>Embryophyta</taxon>
        <taxon>Tracheophyta</taxon>
        <taxon>Spermatophyta</taxon>
        <taxon>Magnoliopsida</taxon>
        <taxon>Liliopsida</taxon>
        <taxon>Poales</taxon>
        <taxon>Poaceae</taxon>
        <taxon>BOP clade</taxon>
        <taxon>Pooideae</taxon>
        <taxon>Triticodae</taxon>
        <taxon>Triticeae</taxon>
        <taxon>Hordeinae</taxon>
        <taxon>Hordeum</taxon>
    </lineage>
</organism>
<dbReference type="PANTHER" id="PTHR47926">
    <property type="entry name" value="PENTATRICOPEPTIDE REPEAT-CONTAINING PROTEIN"/>
    <property type="match status" value="1"/>
</dbReference>
<name>A0A8I6XZ80_HORVV</name>
<dbReference type="InterPro" id="IPR046960">
    <property type="entry name" value="PPR_At4g14850-like_plant"/>
</dbReference>
<reference evidence="5" key="3">
    <citation type="submission" date="2022-01" db="UniProtKB">
        <authorList>
            <consortium name="EnsemblPlants"/>
        </authorList>
    </citation>
    <scope>IDENTIFICATION</scope>
    <source>
        <strain evidence="5">subsp. vulgare</strain>
    </source>
</reference>
<feature type="region of interest" description="Disordered" evidence="4">
    <location>
        <begin position="1"/>
        <end position="41"/>
    </location>
</feature>
<keyword evidence="2" id="KW-0809">Transit peptide</keyword>
<dbReference type="SMR" id="A0A8I6XZ80"/>
<evidence type="ECO:0000256" key="2">
    <source>
        <dbReference type="ARBA" id="ARBA00022946"/>
    </source>
</evidence>
<feature type="repeat" description="PPR" evidence="3">
    <location>
        <begin position="310"/>
        <end position="340"/>
    </location>
</feature>
<dbReference type="InterPro" id="IPR011990">
    <property type="entry name" value="TPR-like_helical_dom_sf"/>
</dbReference>
<dbReference type="GO" id="GO:0003723">
    <property type="term" value="F:RNA binding"/>
    <property type="evidence" value="ECO:0007669"/>
    <property type="project" value="InterPro"/>
</dbReference>